<reference evidence="3" key="1">
    <citation type="submission" date="2015-08" db="EMBL/GenBank/DDBJ databases">
        <title>Genome sequence of the strict anaerobe Clostridium homopropionicum LuHBu1 (DSM 5847T).</title>
        <authorList>
            <person name="Poehlein A."/>
            <person name="Beck M."/>
            <person name="Schiel-Bengelsdorf B."/>
            <person name="Bengelsdorf F.R."/>
            <person name="Daniel R."/>
            <person name="Duerre P."/>
        </authorList>
    </citation>
    <scope>NUCLEOTIDE SEQUENCE [LARGE SCALE GENOMIC DNA]</scope>
    <source>
        <strain evidence="3">DSM 5847</strain>
    </source>
</reference>
<keyword evidence="3" id="KW-1185">Reference proteome</keyword>
<feature type="transmembrane region" description="Helical" evidence="1">
    <location>
        <begin position="31"/>
        <end position="48"/>
    </location>
</feature>
<dbReference type="PATRIC" id="fig|1121318.3.peg.1610"/>
<name>A0A0L6ZAN0_9CLOT</name>
<gene>
    <name evidence="2" type="ORF">CLHOM_15990</name>
</gene>
<protein>
    <submittedName>
        <fullName evidence="2">Uncharacterized protein</fullName>
    </submittedName>
</protein>
<feature type="transmembrane region" description="Helical" evidence="1">
    <location>
        <begin position="68"/>
        <end position="86"/>
    </location>
</feature>
<evidence type="ECO:0000313" key="3">
    <source>
        <dbReference type="Proteomes" id="UP000037043"/>
    </source>
</evidence>
<sequence>MNIKDKEKFKLSNWKKMKDKGKKLYIWKTEVLYRGFLIGIVWALLFQITEEGFKFNSLMHLSFLRRLLIGIVIFSVGGCFYALLTWRKYERRYTKVSMEVIKEIFSPSRKYKAEVIKREDGLFHVDVCKWDEEWETWLQVSRGFSLTDTEENAIKIAIEKLRNSSGEAT</sequence>
<evidence type="ECO:0000313" key="2">
    <source>
        <dbReference type="EMBL" id="KOA20034.1"/>
    </source>
</evidence>
<accession>A0A0L6ZAN0</accession>
<evidence type="ECO:0000256" key="1">
    <source>
        <dbReference type="SAM" id="Phobius"/>
    </source>
</evidence>
<proteinExistence type="predicted"/>
<keyword evidence="1" id="KW-0472">Membrane</keyword>
<keyword evidence="1" id="KW-0812">Transmembrane</keyword>
<organism evidence="2 3">
    <name type="scientific">Clostridium homopropionicum DSM 5847</name>
    <dbReference type="NCBI Taxonomy" id="1121318"/>
    <lineage>
        <taxon>Bacteria</taxon>
        <taxon>Bacillati</taxon>
        <taxon>Bacillota</taxon>
        <taxon>Clostridia</taxon>
        <taxon>Eubacteriales</taxon>
        <taxon>Clostridiaceae</taxon>
        <taxon>Clostridium</taxon>
    </lineage>
</organism>
<comment type="caution">
    <text evidence="2">The sequence shown here is derived from an EMBL/GenBank/DDBJ whole genome shotgun (WGS) entry which is preliminary data.</text>
</comment>
<dbReference type="RefSeq" id="WP_200903905.1">
    <property type="nucleotide sequence ID" value="NZ_LHUR01000021.1"/>
</dbReference>
<dbReference type="AlphaFoldDB" id="A0A0L6ZAN0"/>
<keyword evidence="1" id="KW-1133">Transmembrane helix</keyword>
<dbReference type="EMBL" id="LHUR01000021">
    <property type="protein sequence ID" value="KOA20034.1"/>
    <property type="molecule type" value="Genomic_DNA"/>
</dbReference>
<dbReference type="Proteomes" id="UP000037043">
    <property type="component" value="Unassembled WGS sequence"/>
</dbReference>